<keyword evidence="3" id="KW-1185">Reference proteome</keyword>
<name>A0A427YIM7_9TREE</name>
<sequence length="266" mass="28291">MSRRHLTILHLAARSSRRAFAPAVPAFPAVLAARMAVAPRRGLVFNFSGRLGSCSSYASRSYATSTSTPSSTTDPTTDQALELLELATQSLSEGDLDGAKSLFEQSIGVKATSAGWHNLGVVQYQLKDLAGAISSWEKSIELHPSADAYTNLASAHILSVPPQPALAIKHLTKALELEPNDPEIAFNLAAILESSESELTSPLSISTRTSATSLPLFVARPRLKQPRTRAQAVREGPEGGIDRAAQNIRNVSVKILGQKAAEGKAE</sequence>
<reference evidence="2 3" key="1">
    <citation type="submission" date="2018-11" db="EMBL/GenBank/DDBJ databases">
        <title>Genome sequence of Saitozyma podzolica DSM 27192.</title>
        <authorList>
            <person name="Aliyu H."/>
            <person name="Gorte O."/>
            <person name="Ochsenreither K."/>
        </authorList>
    </citation>
    <scope>NUCLEOTIDE SEQUENCE [LARGE SCALE GENOMIC DNA]</scope>
    <source>
        <strain evidence="2 3">DSM 27192</strain>
    </source>
</reference>
<organism evidence="2 3">
    <name type="scientific">Saitozyma podzolica</name>
    <dbReference type="NCBI Taxonomy" id="1890683"/>
    <lineage>
        <taxon>Eukaryota</taxon>
        <taxon>Fungi</taxon>
        <taxon>Dikarya</taxon>
        <taxon>Basidiomycota</taxon>
        <taxon>Agaricomycotina</taxon>
        <taxon>Tremellomycetes</taxon>
        <taxon>Tremellales</taxon>
        <taxon>Trimorphomycetaceae</taxon>
        <taxon>Saitozyma</taxon>
    </lineage>
</organism>
<dbReference type="EMBL" id="RSCD01000009">
    <property type="protein sequence ID" value="RSH90945.1"/>
    <property type="molecule type" value="Genomic_DNA"/>
</dbReference>
<dbReference type="OrthoDB" id="1926212at2759"/>
<dbReference type="PROSITE" id="PS50005">
    <property type="entry name" value="TPR"/>
    <property type="match status" value="1"/>
</dbReference>
<dbReference type="STRING" id="1890683.A0A427YIM7"/>
<proteinExistence type="predicted"/>
<feature type="repeat" description="TPR" evidence="1">
    <location>
        <begin position="113"/>
        <end position="146"/>
    </location>
</feature>
<gene>
    <name evidence="2" type="ORF">EHS25_010121</name>
</gene>
<accession>A0A427YIM7</accession>
<evidence type="ECO:0000313" key="3">
    <source>
        <dbReference type="Proteomes" id="UP000279259"/>
    </source>
</evidence>
<dbReference type="AlphaFoldDB" id="A0A427YIM7"/>
<keyword evidence="1" id="KW-0802">TPR repeat</keyword>
<dbReference type="SUPFAM" id="SSF48452">
    <property type="entry name" value="TPR-like"/>
    <property type="match status" value="1"/>
</dbReference>
<dbReference type="InterPro" id="IPR019734">
    <property type="entry name" value="TPR_rpt"/>
</dbReference>
<dbReference type="Gene3D" id="1.25.40.10">
    <property type="entry name" value="Tetratricopeptide repeat domain"/>
    <property type="match status" value="1"/>
</dbReference>
<dbReference type="Proteomes" id="UP000279259">
    <property type="component" value="Unassembled WGS sequence"/>
</dbReference>
<protein>
    <submittedName>
        <fullName evidence="2">Uncharacterized protein</fullName>
    </submittedName>
</protein>
<dbReference type="InterPro" id="IPR011990">
    <property type="entry name" value="TPR-like_helical_dom_sf"/>
</dbReference>
<evidence type="ECO:0000256" key="1">
    <source>
        <dbReference type="PROSITE-ProRule" id="PRU00339"/>
    </source>
</evidence>
<comment type="caution">
    <text evidence="2">The sequence shown here is derived from an EMBL/GenBank/DDBJ whole genome shotgun (WGS) entry which is preliminary data.</text>
</comment>
<dbReference type="SMART" id="SM00028">
    <property type="entry name" value="TPR"/>
    <property type="match status" value="2"/>
</dbReference>
<evidence type="ECO:0000313" key="2">
    <source>
        <dbReference type="EMBL" id="RSH90945.1"/>
    </source>
</evidence>